<feature type="chain" id="PRO_5016312289" evidence="2">
    <location>
        <begin position="43"/>
        <end position="561"/>
    </location>
</feature>
<reference evidence="3 4" key="1">
    <citation type="submission" date="2018-06" db="EMBL/GenBank/DDBJ databases">
        <title>Freshwater and sediment microbial communities from various areas in North America, analyzing microbe dynamics in response to fracking.</title>
        <authorList>
            <person name="Lamendella R."/>
        </authorList>
    </citation>
    <scope>NUCLEOTIDE SEQUENCE [LARGE SCALE GENOMIC DNA]</scope>
    <source>
        <strain evidence="3 4">99A</strain>
    </source>
</reference>
<dbReference type="RefSeq" id="WP_258401165.1">
    <property type="nucleotide sequence ID" value="NZ_QLTR01000006.1"/>
</dbReference>
<protein>
    <submittedName>
        <fullName evidence="3">Oxygen tolerance protein BatD</fullName>
    </submittedName>
</protein>
<organism evidence="3 4">
    <name type="scientific">Vibrio diazotrophicus</name>
    <dbReference type="NCBI Taxonomy" id="685"/>
    <lineage>
        <taxon>Bacteria</taxon>
        <taxon>Pseudomonadati</taxon>
        <taxon>Pseudomonadota</taxon>
        <taxon>Gammaproteobacteria</taxon>
        <taxon>Vibrionales</taxon>
        <taxon>Vibrionaceae</taxon>
        <taxon>Vibrio</taxon>
    </lineage>
</organism>
<feature type="transmembrane region" description="Helical" evidence="1">
    <location>
        <begin position="434"/>
        <end position="454"/>
    </location>
</feature>
<dbReference type="PANTHER" id="PTHR40940">
    <property type="entry name" value="PROTEIN BATD-RELATED"/>
    <property type="match status" value="1"/>
</dbReference>
<feature type="signal peptide" evidence="2">
    <location>
        <begin position="1"/>
        <end position="42"/>
    </location>
</feature>
<proteinExistence type="predicted"/>
<dbReference type="InterPro" id="IPR025738">
    <property type="entry name" value="BatD"/>
</dbReference>
<dbReference type="Proteomes" id="UP000248729">
    <property type="component" value="Unassembled WGS sequence"/>
</dbReference>
<evidence type="ECO:0000313" key="4">
    <source>
        <dbReference type="Proteomes" id="UP000248729"/>
    </source>
</evidence>
<evidence type="ECO:0000313" key="3">
    <source>
        <dbReference type="EMBL" id="RAS66367.1"/>
    </source>
</evidence>
<accession>A0A329EB41</accession>
<keyword evidence="1" id="KW-0472">Membrane</keyword>
<name>A0A329EB41_VIBDI</name>
<sequence length="561" mass="61352">MMNVLHSPFANSPRFAYISRLGRLALFLAIAALSLNSFSVQAASFYASVSKNKVVKNEVFQLRVVSDQKASSDDIDFTVLSSDFLLGRPSFGSSINIINGTRSNKSEWTISLAATHIGIVTIPSFELNGQNTQPIAIQVAQDEQAPEVNDLVEVQTQLSTTELYPNESALLKARLIIKADPRRLQNPTIAPPAVEGLELNAASEANQYQTVLDGVEVTVVDQDFRITAKEAGTYQLNEPVFKGTIVYGSNYSGGTRLVPIETKAKTYSITVNPKPSNYQGIWLPTSKLSLTQKWTDSQGNAISGDSYKTQVGESITREVNLLVAGLTQEQLPNIKLSYPTSLSIYDEKPQFTTLDNGDVVMTMKQVLIPRQSGDIALPEITVDWWNTTAKQQQASKVSGLTLNVKQNDTPLVAAPTPVQPTTKVETITVKDAGFWPYLTALFAVLWVITGVLAWRFKSSASDQSTATETTSSSEYQAVKNALSGKVDGIAMSAAIKAWLNTVVLEEQEQVAINKALNDINQALYSSTPQEIKTDELEKLVERIQKQQAKRSKVKPVTLAKL</sequence>
<dbReference type="AlphaFoldDB" id="A0A329EB41"/>
<keyword evidence="2" id="KW-0732">Signal</keyword>
<keyword evidence="1" id="KW-0812">Transmembrane</keyword>
<keyword evidence="1" id="KW-1133">Transmembrane helix</keyword>
<dbReference type="Pfam" id="PF13584">
    <property type="entry name" value="BatD"/>
    <property type="match status" value="1"/>
</dbReference>
<dbReference type="PANTHER" id="PTHR40940:SF1">
    <property type="entry name" value="PROTEIN BATD"/>
    <property type="match status" value="1"/>
</dbReference>
<comment type="caution">
    <text evidence="3">The sequence shown here is derived from an EMBL/GenBank/DDBJ whole genome shotgun (WGS) entry which is preliminary data.</text>
</comment>
<gene>
    <name evidence="3" type="ORF">DET48_106147</name>
</gene>
<dbReference type="EMBL" id="QLTR01000006">
    <property type="protein sequence ID" value="RAS66367.1"/>
    <property type="molecule type" value="Genomic_DNA"/>
</dbReference>
<evidence type="ECO:0000256" key="1">
    <source>
        <dbReference type="SAM" id="Phobius"/>
    </source>
</evidence>
<evidence type="ECO:0000256" key="2">
    <source>
        <dbReference type="SAM" id="SignalP"/>
    </source>
</evidence>